<organism evidence="1 2">
    <name type="scientific">Pleurodeles waltl</name>
    <name type="common">Iberian ribbed newt</name>
    <dbReference type="NCBI Taxonomy" id="8319"/>
    <lineage>
        <taxon>Eukaryota</taxon>
        <taxon>Metazoa</taxon>
        <taxon>Chordata</taxon>
        <taxon>Craniata</taxon>
        <taxon>Vertebrata</taxon>
        <taxon>Euteleostomi</taxon>
        <taxon>Amphibia</taxon>
        <taxon>Batrachia</taxon>
        <taxon>Caudata</taxon>
        <taxon>Salamandroidea</taxon>
        <taxon>Salamandridae</taxon>
        <taxon>Pleurodelinae</taxon>
        <taxon>Pleurodeles</taxon>
    </lineage>
</organism>
<keyword evidence="2" id="KW-1185">Reference proteome</keyword>
<dbReference type="Proteomes" id="UP001066276">
    <property type="component" value="Chromosome 1_1"/>
</dbReference>
<evidence type="ECO:0000313" key="2">
    <source>
        <dbReference type="Proteomes" id="UP001066276"/>
    </source>
</evidence>
<proteinExistence type="predicted"/>
<accession>A0AAV7X054</accession>
<sequence>MVRTAVPARKKPRRTKYLVRVKNLRRGAAEEEKRGNKGVCVDFLGRTRSMRHLVSTLGRGSSSGCGVFRHLEVCAWNPGLVTSSASFRWVVRGNFSLTAGAASNFPLEVRRRRPRSAARQSGGLCVKVPVAPQAPRRSFPCEVKRWRPGSACCEFFTTGQAVRHF</sequence>
<dbReference type="AlphaFoldDB" id="A0AAV7X054"/>
<comment type="caution">
    <text evidence="1">The sequence shown here is derived from an EMBL/GenBank/DDBJ whole genome shotgun (WGS) entry which is preliminary data.</text>
</comment>
<name>A0AAV7X054_PLEWA</name>
<gene>
    <name evidence="1" type="ORF">NDU88_005966</name>
</gene>
<protein>
    <submittedName>
        <fullName evidence="1">Uncharacterized protein</fullName>
    </submittedName>
</protein>
<dbReference type="EMBL" id="JANPWB010000001">
    <property type="protein sequence ID" value="KAJ1218386.1"/>
    <property type="molecule type" value="Genomic_DNA"/>
</dbReference>
<reference evidence="1" key="1">
    <citation type="journal article" date="2022" name="bioRxiv">
        <title>Sequencing and chromosome-scale assembly of the giantPleurodeles waltlgenome.</title>
        <authorList>
            <person name="Brown T."/>
            <person name="Elewa A."/>
            <person name="Iarovenko S."/>
            <person name="Subramanian E."/>
            <person name="Araus A.J."/>
            <person name="Petzold A."/>
            <person name="Susuki M."/>
            <person name="Suzuki K.-i.T."/>
            <person name="Hayashi T."/>
            <person name="Toyoda A."/>
            <person name="Oliveira C."/>
            <person name="Osipova E."/>
            <person name="Leigh N.D."/>
            <person name="Simon A."/>
            <person name="Yun M.H."/>
        </authorList>
    </citation>
    <scope>NUCLEOTIDE SEQUENCE</scope>
    <source>
        <strain evidence="1">20211129_DDA</strain>
        <tissue evidence="1">Liver</tissue>
    </source>
</reference>
<evidence type="ECO:0000313" key="1">
    <source>
        <dbReference type="EMBL" id="KAJ1218386.1"/>
    </source>
</evidence>